<name>A0A0V0I3U7_SOLCH</name>
<dbReference type="AlphaFoldDB" id="A0A0V0I3U7"/>
<dbReference type="EMBL" id="GEDG01011324">
    <property type="protein sequence ID" value="JAP27292.1"/>
    <property type="molecule type" value="Transcribed_RNA"/>
</dbReference>
<proteinExistence type="predicted"/>
<protein>
    <submittedName>
        <fullName evidence="2">Putative ovule protein</fullName>
    </submittedName>
</protein>
<keyword evidence="1" id="KW-0472">Membrane</keyword>
<feature type="transmembrane region" description="Helical" evidence="1">
    <location>
        <begin position="6"/>
        <end position="22"/>
    </location>
</feature>
<evidence type="ECO:0000313" key="2">
    <source>
        <dbReference type="EMBL" id="JAP27292.1"/>
    </source>
</evidence>
<accession>A0A0V0I3U7</accession>
<keyword evidence="1" id="KW-1133">Transmembrane helix</keyword>
<reference evidence="2" key="1">
    <citation type="submission" date="2015-12" db="EMBL/GenBank/DDBJ databases">
        <title>Gene expression during late stages of embryo sac development: a critical building block for successful pollen-pistil interactions.</title>
        <authorList>
            <person name="Liu Y."/>
            <person name="Joly V."/>
            <person name="Sabar M."/>
            <person name="Matton D.P."/>
        </authorList>
    </citation>
    <scope>NUCLEOTIDE SEQUENCE</scope>
</reference>
<keyword evidence="1" id="KW-0812">Transmembrane</keyword>
<organism evidence="2">
    <name type="scientific">Solanum chacoense</name>
    <name type="common">Chaco potato</name>
    <dbReference type="NCBI Taxonomy" id="4108"/>
    <lineage>
        <taxon>Eukaryota</taxon>
        <taxon>Viridiplantae</taxon>
        <taxon>Streptophyta</taxon>
        <taxon>Embryophyta</taxon>
        <taxon>Tracheophyta</taxon>
        <taxon>Spermatophyta</taxon>
        <taxon>Magnoliopsida</taxon>
        <taxon>eudicotyledons</taxon>
        <taxon>Gunneridae</taxon>
        <taxon>Pentapetalae</taxon>
        <taxon>asterids</taxon>
        <taxon>lamiids</taxon>
        <taxon>Solanales</taxon>
        <taxon>Solanaceae</taxon>
        <taxon>Solanoideae</taxon>
        <taxon>Solaneae</taxon>
        <taxon>Solanum</taxon>
    </lineage>
</organism>
<sequence length="64" mass="7778">MCSHVMFVWYFLLILAFTWIILDSAKMCFISCELHCVHSLCRLPSTYKFSADVELYKYREIFQW</sequence>
<evidence type="ECO:0000256" key="1">
    <source>
        <dbReference type="SAM" id="Phobius"/>
    </source>
</evidence>